<protein>
    <submittedName>
        <fullName evidence="2">Cell surface protein</fullName>
    </submittedName>
</protein>
<feature type="transmembrane region" description="Helical" evidence="1">
    <location>
        <begin position="70"/>
        <end position="89"/>
    </location>
</feature>
<keyword evidence="1" id="KW-0472">Membrane</keyword>
<feature type="transmembrane region" description="Helical" evidence="1">
    <location>
        <begin position="297"/>
        <end position="315"/>
    </location>
</feature>
<keyword evidence="1" id="KW-0812">Transmembrane</keyword>
<feature type="transmembrane region" description="Helical" evidence="1">
    <location>
        <begin position="234"/>
        <end position="253"/>
    </location>
</feature>
<sequence>MQLAFLKSKSSKRIAVTIFTIFLFLLISFLMVYQTQIYQGKIWAYLGSSTDRFHMMRIEGLYHSLQRHQYFPLVNMSFMGGFGYLVNVFNSDFLMYPGAILRLMGFSSAQTLVGLNFLFNFLTFGVAFLCFYKVSKKYMNSLVFSFVYTMSTYRLHEVLFRHDIGEVGALLCLPVAMLGIYEIFYGDRRQWLYLAFGMTEIIYSQAIAPILVAVLIVIIALCQINELKKAPKRLLSLLWAALSSGLMSLAYFLPMIEQMHHTKFILGQSKGMLPKGAQDFSDVTKWSFNNTLSQPNIGITLILAAIIILISYMRIKNRAVKHFAIIGAVMLLASSKLFPWFIINATPLKVIQYPWHFDMIITLLLAIFVAADPLNIFTTKWAKSGLMIFVALMAFSASSRLINDSPLQLVSYDEYNDLDSFSIGTGQGYLPAGTSLGELQRTAHKPKIQSGKAKISNFRQYGTRLSFDFKNAKHAKVDLPIIGYYGFQSSQSTGQVSQLKMDKKNNNLAQVKINGKGKVIVDYFETATQKVTRRISFLSFLIIVAIVFINKLNLVDFDRIEGLRKTK</sequence>
<feature type="transmembrane region" description="Helical" evidence="1">
    <location>
        <begin position="322"/>
        <end position="343"/>
    </location>
</feature>
<keyword evidence="3" id="KW-1185">Reference proteome</keyword>
<gene>
    <name evidence="2" type="ORF">FD29_GL000073</name>
</gene>
<dbReference type="AlphaFoldDB" id="A0A0R1QHV9"/>
<dbReference type="Proteomes" id="UP000050872">
    <property type="component" value="Unassembled WGS sequence"/>
</dbReference>
<keyword evidence="1" id="KW-1133">Transmembrane helix</keyword>
<proteinExistence type="predicted"/>
<evidence type="ECO:0000313" key="3">
    <source>
        <dbReference type="Proteomes" id="UP000050872"/>
    </source>
</evidence>
<comment type="caution">
    <text evidence="2">The sequence shown here is derived from an EMBL/GenBank/DDBJ whole genome shotgun (WGS) entry which is preliminary data.</text>
</comment>
<feature type="transmembrane region" description="Helical" evidence="1">
    <location>
        <begin position="14"/>
        <end position="33"/>
    </location>
</feature>
<feature type="transmembrane region" description="Helical" evidence="1">
    <location>
        <begin position="535"/>
        <end position="555"/>
    </location>
</feature>
<organism evidence="2 3">
    <name type="scientific">Companilactobacillus mindensis DSM 14500</name>
    <dbReference type="NCBI Taxonomy" id="1423770"/>
    <lineage>
        <taxon>Bacteria</taxon>
        <taxon>Bacillati</taxon>
        <taxon>Bacillota</taxon>
        <taxon>Bacilli</taxon>
        <taxon>Lactobacillales</taxon>
        <taxon>Lactobacillaceae</taxon>
        <taxon>Companilactobacillus</taxon>
    </lineage>
</organism>
<dbReference type="OrthoDB" id="9784157at2"/>
<dbReference type="STRING" id="1423770.FD29_GL000073"/>
<reference evidence="2 3" key="1">
    <citation type="journal article" date="2015" name="Genome Announc.">
        <title>Expanding the biotechnology potential of lactobacilli through comparative genomics of 213 strains and associated genera.</title>
        <authorList>
            <person name="Sun Z."/>
            <person name="Harris H.M."/>
            <person name="McCann A."/>
            <person name="Guo C."/>
            <person name="Argimon S."/>
            <person name="Zhang W."/>
            <person name="Yang X."/>
            <person name="Jeffery I.B."/>
            <person name="Cooney J.C."/>
            <person name="Kagawa T.F."/>
            <person name="Liu W."/>
            <person name="Song Y."/>
            <person name="Salvetti E."/>
            <person name="Wrobel A."/>
            <person name="Rasinkangas P."/>
            <person name="Parkhill J."/>
            <person name="Rea M.C."/>
            <person name="O'Sullivan O."/>
            <person name="Ritari J."/>
            <person name="Douillard F.P."/>
            <person name="Paul Ross R."/>
            <person name="Yang R."/>
            <person name="Briner A.E."/>
            <person name="Felis G.E."/>
            <person name="de Vos W.M."/>
            <person name="Barrangou R."/>
            <person name="Klaenhammer T.R."/>
            <person name="Caufield P.W."/>
            <person name="Cui Y."/>
            <person name="Zhang H."/>
            <person name="O'Toole P.W."/>
        </authorList>
    </citation>
    <scope>NUCLEOTIDE SEQUENCE [LARGE SCALE GENOMIC DNA]</scope>
    <source>
        <strain evidence="2 3">DSM 14500</strain>
    </source>
</reference>
<feature type="transmembrane region" description="Helical" evidence="1">
    <location>
        <begin position="355"/>
        <end position="377"/>
    </location>
</feature>
<evidence type="ECO:0000256" key="1">
    <source>
        <dbReference type="SAM" id="Phobius"/>
    </source>
</evidence>
<feature type="transmembrane region" description="Helical" evidence="1">
    <location>
        <begin position="201"/>
        <end position="222"/>
    </location>
</feature>
<feature type="transmembrane region" description="Helical" evidence="1">
    <location>
        <begin position="164"/>
        <end position="181"/>
    </location>
</feature>
<feature type="transmembrane region" description="Helical" evidence="1">
    <location>
        <begin position="109"/>
        <end position="132"/>
    </location>
</feature>
<name>A0A0R1QHV9_9LACO</name>
<dbReference type="RefSeq" id="WP_057887822.1">
    <property type="nucleotide sequence ID" value="NZ_AZEZ01000044.1"/>
</dbReference>
<accession>A0A0R1QHV9</accession>
<dbReference type="PATRIC" id="fig|1423770.3.peg.71"/>
<evidence type="ECO:0000313" key="2">
    <source>
        <dbReference type="EMBL" id="KRL44381.1"/>
    </source>
</evidence>
<dbReference type="EMBL" id="AZEZ01000044">
    <property type="protein sequence ID" value="KRL44381.1"/>
    <property type="molecule type" value="Genomic_DNA"/>
</dbReference>